<feature type="domain" description="Guanylate cyclase" evidence="1">
    <location>
        <begin position="402"/>
        <end position="526"/>
    </location>
</feature>
<evidence type="ECO:0000259" key="1">
    <source>
        <dbReference type="PROSITE" id="PS50125"/>
    </source>
</evidence>
<accession>A0A1H3E0E7</accession>
<dbReference type="GO" id="GO:0009190">
    <property type="term" value="P:cyclic nucleotide biosynthetic process"/>
    <property type="evidence" value="ECO:0007669"/>
    <property type="project" value="InterPro"/>
</dbReference>
<dbReference type="SMART" id="SM00044">
    <property type="entry name" value="CYCc"/>
    <property type="match status" value="1"/>
</dbReference>
<protein>
    <submittedName>
        <fullName evidence="2">Adenylate cyclase</fullName>
    </submittedName>
</protein>
<dbReference type="GO" id="GO:0004016">
    <property type="term" value="F:adenylate cyclase activity"/>
    <property type="evidence" value="ECO:0007669"/>
    <property type="project" value="UniProtKB-ARBA"/>
</dbReference>
<dbReference type="InterPro" id="IPR050697">
    <property type="entry name" value="Adenylyl/Guanylyl_Cyclase_3/4"/>
</dbReference>
<dbReference type="InterPro" id="IPR029787">
    <property type="entry name" value="Nucleotide_cyclase"/>
</dbReference>
<name>A0A1H3E0E7_9RHOB</name>
<gene>
    <name evidence="2" type="ORF">SAMN05444358_1102</name>
</gene>
<evidence type="ECO:0000313" key="3">
    <source>
        <dbReference type="Proteomes" id="UP000183400"/>
    </source>
</evidence>
<dbReference type="CDD" id="cd06225">
    <property type="entry name" value="HAMP"/>
    <property type="match status" value="1"/>
</dbReference>
<dbReference type="PANTHER" id="PTHR43081:SF1">
    <property type="entry name" value="ADENYLATE CYCLASE, TERMINAL-DIFFERENTIATION SPECIFIC"/>
    <property type="match status" value="1"/>
</dbReference>
<dbReference type="EMBL" id="FNNP01000010">
    <property type="protein sequence ID" value="SDX72182.1"/>
    <property type="molecule type" value="Genomic_DNA"/>
</dbReference>
<reference evidence="3" key="1">
    <citation type="submission" date="2016-10" db="EMBL/GenBank/DDBJ databases">
        <authorList>
            <person name="Varghese N."/>
            <person name="Submissions S."/>
        </authorList>
    </citation>
    <scope>NUCLEOTIDE SEQUENCE [LARGE SCALE GENOMIC DNA]</scope>
    <source>
        <strain evidence="3">DSM 27839</strain>
    </source>
</reference>
<dbReference type="Pfam" id="PF00211">
    <property type="entry name" value="Guanylate_cyc"/>
    <property type="match status" value="1"/>
</dbReference>
<proteinExistence type="predicted"/>
<dbReference type="STRING" id="985054.SAMN05444358_1102"/>
<dbReference type="Gene3D" id="3.30.70.1230">
    <property type="entry name" value="Nucleotide cyclase"/>
    <property type="match status" value="1"/>
</dbReference>
<dbReference type="PROSITE" id="PS50125">
    <property type="entry name" value="GUANYLATE_CYCLASE_2"/>
    <property type="match status" value="1"/>
</dbReference>
<organism evidence="2 3">
    <name type="scientific">Ruegeria halocynthiae</name>
    <dbReference type="NCBI Taxonomy" id="985054"/>
    <lineage>
        <taxon>Bacteria</taxon>
        <taxon>Pseudomonadati</taxon>
        <taxon>Pseudomonadota</taxon>
        <taxon>Alphaproteobacteria</taxon>
        <taxon>Rhodobacterales</taxon>
        <taxon>Roseobacteraceae</taxon>
        <taxon>Ruegeria</taxon>
    </lineage>
</organism>
<evidence type="ECO:0000313" key="2">
    <source>
        <dbReference type="EMBL" id="SDX72182.1"/>
    </source>
</evidence>
<dbReference type="Proteomes" id="UP000183400">
    <property type="component" value="Unassembled WGS sequence"/>
</dbReference>
<dbReference type="GO" id="GO:0035556">
    <property type="term" value="P:intracellular signal transduction"/>
    <property type="evidence" value="ECO:0007669"/>
    <property type="project" value="InterPro"/>
</dbReference>
<dbReference type="SUPFAM" id="SSF55073">
    <property type="entry name" value="Nucleotide cyclase"/>
    <property type="match status" value="1"/>
</dbReference>
<sequence length="576" mass="62155">MALIIGGMAALSAGTVLFVSTYANIQNTTELLNTSAEMIIDTIEENVIDLTAPIEKLAKALKKGAETGDIDLANIEFLNAYFAGVSATVPYLTDLGVVYPDGSYLFITQTFSPDGPVFTPTVEPPTAGAVHYIQEVKNKESFFWNEPFFNDGRTHISVAVSIQKGGDYLGTVIVSSTVHHFSEVVGELNAKYGVTGFILYGDDHVLAHPKILELAPTDLSSASPLHSVSTLGDPVIAQMLNVSPEFHGRDDTFDGFVVETEQGEQLILTSTMESFGSVPWVVGQYSPLSDWSGQWSRLSDSVLVGLGLVAVSVLAALLLAKRVAAPIRRSTEGAMEISQLNLDQIGNLPPSRVSELNQQAIAFNRMLVGLRWFETYLPRALVRQLVKTGNTAIVQPREVELTVMFADIQGFTASSETMSPKDTAEMLNRHFEILNRCIEQEGGTLDKYIGDAVLAFWGAPEEQADHAERACRAALAIRRSLSNAGIDYGVKIALHTGPLIVGNIGAVDRINYTVIGDTVNTCARIEALAGSLPSDELTRIMVSEATAGLLGRSFDLTHVGDFQVKGRSGPVTVYQL</sequence>
<dbReference type="CDD" id="cd07302">
    <property type="entry name" value="CHD"/>
    <property type="match status" value="1"/>
</dbReference>
<dbReference type="PANTHER" id="PTHR43081">
    <property type="entry name" value="ADENYLATE CYCLASE, TERMINAL-DIFFERENTIATION SPECIFIC-RELATED"/>
    <property type="match status" value="1"/>
</dbReference>
<dbReference type="AlphaFoldDB" id="A0A1H3E0E7"/>
<dbReference type="Gene3D" id="6.10.340.10">
    <property type="match status" value="1"/>
</dbReference>
<keyword evidence="3" id="KW-1185">Reference proteome</keyword>
<dbReference type="InterPro" id="IPR001054">
    <property type="entry name" value="A/G_cyclase"/>
</dbReference>